<evidence type="ECO:0000256" key="1">
    <source>
        <dbReference type="SAM" id="MobiDB-lite"/>
    </source>
</evidence>
<gene>
    <name evidence="2" type="ORF">cyc_06895</name>
</gene>
<evidence type="ECO:0000313" key="3">
    <source>
        <dbReference type="Proteomes" id="UP000095192"/>
    </source>
</evidence>
<dbReference type="AlphaFoldDB" id="A0A1D3CUX8"/>
<dbReference type="VEuPathDB" id="ToxoDB:LOC34622961"/>
<feature type="region of interest" description="Disordered" evidence="1">
    <location>
        <begin position="499"/>
        <end position="627"/>
    </location>
</feature>
<feature type="compositionally biased region" description="Polar residues" evidence="1">
    <location>
        <begin position="580"/>
        <end position="604"/>
    </location>
</feature>
<feature type="region of interest" description="Disordered" evidence="1">
    <location>
        <begin position="33"/>
        <end position="52"/>
    </location>
</feature>
<protein>
    <submittedName>
        <fullName evidence="2">Apicomplexan specific related protein</fullName>
    </submittedName>
</protein>
<sequence length="1011" mass="111640">MPIYAKGFRHQRSCPNTQVENALKGASYAISDLSDTESTSSDEGETQENREKEARKICSDRRCCTWFDLSNWFGYLSLELPPADFEACFTDVANGGAGLYEKLVVLGGKTLDIMAEMHFYEMYPAIKDLHLPADLRADKEAMRVLWARKRAERVTALPSLFLFGKSYLAMAQSLPTRQAVAKFVKACIGYCCQSADTENLYKWMPILIEHIFWTQKLRTERLAEDNAILQDLQEFLGYKWTHIPQRSDSPTGRELLRLYATDYFTKMSEETGVDPSRRAIWVDQEVEHFLTGSALPAFACLSMSLGPYVVAAENGGPTHAQNFTDMFESLVAACWIISTEEKVKIWMPSLIQRLRQAQLLLHMAQMGDKYFTNGTLIRKPAKHPVDIRQFASANNGMLNQFALWNVDPTRRPLTEGMCAFEGPLLTDSFHGCRAFPVDYPPVPLYYPAARPPATEQPACLPCCFVPRPPPRQVPGRPSGNGITLFDTDENKYELYLLGSQAFPQPRRRRPPLAAPVPRKKDATSHRANTCRLVRPSSFPASGRNRGTVELPRGTDASIQTSSAFWRPQSPPPAANVLGGHQTSTWNEAPQQSIHPSATAGQSQRHPPAAFKAVPQDTAMPSTPQEPRVKIRYVSDNGDEGGQQTNNVEVFIDDVLVHNQPLPNAPDAAGPDFRAILSTPNSNPVVLNFARTGEDGRPTVYVTEERQPQLPSPWILQNSDSTHKPRAYTVEPNIRVSNNFEAGVPAGSGCCLTSQCTKGSTQVLANSETAPAVDIIISPVVPPASHHRITSAAELTDIEPPSDACILGTYMKHCLPGSRDPPQAIQLVNEARDHSSDKQGELPQYMLASTECVLHAEANGKPQPIVNSVFMRCHSPAVLAETSTNEHEPELSLDCLSESSSAEGTFASSSSTDLGEHCDRECDRHHSTAASKIPPIRLAVEDDRVHISHLHGDCASKLVDSLQVILPAIRPISPVPQLNVGYRIARLFNQLSATLIPQKPRCNVALLHLRSI</sequence>
<proteinExistence type="predicted"/>
<dbReference type="Proteomes" id="UP000095192">
    <property type="component" value="Unassembled WGS sequence"/>
</dbReference>
<keyword evidence="3" id="KW-1185">Reference proteome</keyword>
<evidence type="ECO:0000313" key="2">
    <source>
        <dbReference type="EMBL" id="OEH74990.1"/>
    </source>
</evidence>
<reference evidence="2 3" key="1">
    <citation type="journal article" date="2016" name="BMC Genomics">
        <title>Comparative genomics reveals Cyclospora cayetanensis possesses coccidia-like metabolism and invasion components but unique surface antigens.</title>
        <authorList>
            <person name="Liu S."/>
            <person name="Wang L."/>
            <person name="Zheng H."/>
            <person name="Xu Z."/>
            <person name="Roellig D.M."/>
            <person name="Li N."/>
            <person name="Frace M.A."/>
            <person name="Tang K."/>
            <person name="Arrowood M.J."/>
            <person name="Moss D.M."/>
            <person name="Zhang L."/>
            <person name="Feng Y."/>
            <person name="Xiao L."/>
        </authorList>
    </citation>
    <scope>NUCLEOTIDE SEQUENCE [LARGE SCALE GENOMIC DNA]</scope>
    <source>
        <strain evidence="2 3">CHN_HEN01</strain>
    </source>
</reference>
<dbReference type="InParanoid" id="A0A1D3CUX8"/>
<dbReference type="EMBL" id="JROU02001857">
    <property type="protein sequence ID" value="OEH74990.1"/>
    <property type="molecule type" value="Genomic_DNA"/>
</dbReference>
<dbReference type="VEuPathDB" id="ToxoDB:cyc_06895"/>
<comment type="caution">
    <text evidence="2">The sequence shown here is derived from an EMBL/GenBank/DDBJ whole genome shotgun (WGS) entry which is preliminary data.</text>
</comment>
<organism evidence="2 3">
    <name type="scientific">Cyclospora cayetanensis</name>
    <dbReference type="NCBI Taxonomy" id="88456"/>
    <lineage>
        <taxon>Eukaryota</taxon>
        <taxon>Sar</taxon>
        <taxon>Alveolata</taxon>
        <taxon>Apicomplexa</taxon>
        <taxon>Conoidasida</taxon>
        <taxon>Coccidia</taxon>
        <taxon>Eucoccidiorida</taxon>
        <taxon>Eimeriorina</taxon>
        <taxon>Eimeriidae</taxon>
        <taxon>Cyclospora</taxon>
    </lineage>
</organism>
<accession>A0A1D3CUX8</accession>
<name>A0A1D3CUX8_9EIME</name>